<dbReference type="VEuPathDB" id="FungiDB:P168DRAFT_328998"/>
<gene>
    <name evidence="2" type="ORF">P168DRAFT_328998</name>
</gene>
<feature type="region of interest" description="Disordered" evidence="1">
    <location>
        <begin position="1"/>
        <end position="50"/>
    </location>
</feature>
<dbReference type="EMBL" id="MSFM01000010">
    <property type="protein sequence ID" value="PKY02014.1"/>
    <property type="molecule type" value="Genomic_DNA"/>
</dbReference>
<protein>
    <submittedName>
        <fullName evidence="2">Uncharacterized protein</fullName>
    </submittedName>
</protein>
<evidence type="ECO:0000313" key="2">
    <source>
        <dbReference type="EMBL" id="PKY02014.1"/>
    </source>
</evidence>
<dbReference type="RefSeq" id="XP_024690608.1">
    <property type="nucleotide sequence ID" value="XM_024841411.1"/>
</dbReference>
<reference evidence="2" key="1">
    <citation type="submission" date="2016-12" db="EMBL/GenBank/DDBJ databases">
        <title>The genomes of Aspergillus section Nigri reveals drivers in fungal speciation.</title>
        <authorList>
            <consortium name="DOE Joint Genome Institute"/>
            <person name="Vesth T.C."/>
            <person name="Nybo J."/>
            <person name="Theobald S."/>
            <person name="Brandl J."/>
            <person name="Frisvad J.C."/>
            <person name="Nielsen K.F."/>
            <person name="Lyhne E.K."/>
            <person name="Kogle M.E."/>
            <person name="Kuo A."/>
            <person name="Riley R."/>
            <person name="Clum A."/>
            <person name="Nolan M."/>
            <person name="Lipzen A."/>
            <person name="Salamov A."/>
            <person name="Henrissat B."/>
            <person name="Wiebenga A."/>
            <person name="De vries R.P."/>
            <person name="Grigoriev I.V."/>
            <person name="Mortensen U.H."/>
            <person name="Andersen M.R."/>
            <person name="Baker S.E."/>
        </authorList>
    </citation>
    <scope>NUCLEOTIDE SEQUENCE</scope>
    <source>
        <strain evidence="2">IBT 28561</strain>
    </source>
</reference>
<comment type="caution">
    <text evidence="2">The sequence shown here is derived from an EMBL/GenBank/DDBJ whole genome shotgun (WGS) entry which is preliminary data.</text>
</comment>
<keyword evidence="3" id="KW-1185">Reference proteome</keyword>
<dbReference type="GeneID" id="36548935"/>
<dbReference type="OrthoDB" id="3050608at2759"/>
<name>A0A2I1CWL0_ASPC2</name>
<dbReference type="Proteomes" id="UP000234254">
    <property type="component" value="Unassembled WGS sequence"/>
</dbReference>
<evidence type="ECO:0000313" key="3">
    <source>
        <dbReference type="Proteomes" id="UP000234254"/>
    </source>
</evidence>
<evidence type="ECO:0000256" key="1">
    <source>
        <dbReference type="SAM" id="MobiDB-lite"/>
    </source>
</evidence>
<accession>A0A2I1CWL0</accession>
<dbReference type="AlphaFoldDB" id="A0A2I1CWL0"/>
<sequence length="80" mass="8929">MDKLAAKFGHGDSSNNESSSSAPKQDYGDKALNNLEEKYGGGMIDPENDKVRQINEKITDGLRDKFEERTGYDVPEKFSN</sequence>
<proteinExistence type="predicted"/>
<organism evidence="2 3">
    <name type="scientific">Aspergillus campestris (strain IBT 28561)</name>
    <dbReference type="NCBI Taxonomy" id="1392248"/>
    <lineage>
        <taxon>Eukaryota</taxon>
        <taxon>Fungi</taxon>
        <taxon>Dikarya</taxon>
        <taxon>Ascomycota</taxon>
        <taxon>Pezizomycotina</taxon>
        <taxon>Eurotiomycetes</taxon>
        <taxon>Eurotiomycetidae</taxon>
        <taxon>Eurotiales</taxon>
        <taxon>Aspergillaceae</taxon>
        <taxon>Aspergillus</taxon>
        <taxon>Aspergillus subgen. Circumdati</taxon>
    </lineage>
</organism>